<protein>
    <recommendedName>
        <fullName evidence="1">non-specific serine/threonine protein kinase</fullName>
        <ecNumber evidence="1">2.7.11.1</ecNumber>
    </recommendedName>
</protein>
<evidence type="ECO:0000256" key="2">
    <source>
        <dbReference type="ARBA" id="ARBA00022527"/>
    </source>
</evidence>
<comment type="catalytic activity">
    <reaction evidence="8">
        <text>L-seryl-[protein] + ATP = O-phospho-L-seryl-[protein] + ADP + H(+)</text>
        <dbReference type="Rhea" id="RHEA:17989"/>
        <dbReference type="Rhea" id="RHEA-COMP:9863"/>
        <dbReference type="Rhea" id="RHEA-COMP:11604"/>
        <dbReference type="ChEBI" id="CHEBI:15378"/>
        <dbReference type="ChEBI" id="CHEBI:29999"/>
        <dbReference type="ChEBI" id="CHEBI:30616"/>
        <dbReference type="ChEBI" id="CHEBI:83421"/>
        <dbReference type="ChEBI" id="CHEBI:456216"/>
        <dbReference type="EC" id="2.7.11.1"/>
    </reaction>
</comment>
<evidence type="ECO:0000313" key="11">
    <source>
        <dbReference type="EMBL" id="MBE9040743.1"/>
    </source>
</evidence>
<dbReference type="SUPFAM" id="SSF56112">
    <property type="entry name" value="Protein kinase-like (PK-like)"/>
    <property type="match status" value="1"/>
</dbReference>
<name>A0A928VWU4_9CYAN</name>
<dbReference type="SMART" id="SM00220">
    <property type="entry name" value="S_TKc"/>
    <property type="match status" value="1"/>
</dbReference>
<dbReference type="InterPro" id="IPR001646">
    <property type="entry name" value="5peptide_repeat"/>
</dbReference>
<dbReference type="SUPFAM" id="SSF141571">
    <property type="entry name" value="Pentapeptide repeat-like"/>
    <property type="match status" value="1"/>
</dbReference>
<dbReference type="GO" id="GO:0004674">
    <property type="term" value="F:protein serine/threonine kinase activity"/>
    <property type="evidence" value="ECO:0007669"/>
    <property type="project" value="UniProtKB-KW"/>
</dbReference>
<dbReference type="Proteomes" id="UP000621799">
    <property type="component" value="Unassembled WGS sequence"/>
</dbReference>
<evidence type="ECO:0000256" key="7">
    <source>
        <dbReference type="ARBA" id="ARBA00047899"/>
    </source>
</evidence>
<dbReference type="GO" id="GO:0005524">
    <property type="term" value="F:ATP binding"/>
    <property type="evidence" value="ECO:0007669"/>
    <property type="project" value="UniProtKB-KW"/>
</dbReference>
<dbReference type="CDD" id="cd14014">
    <property type="entry name" value="STKc_PknB_like"/>
    <property type="match status" value="1"/>
</dbReference>
<proteinExistence type="predicted"/>
<evidence type="ECO:0000256" key="1">
    <source>
        <dbReference type="ARBA" id="ARBA00012513"/>
    </source>
</evidence>
<dbReference type="Gene3D" id="2.160.20.80">
    <property type="entry name" value="E3 ubiquitin-protein ligase SopA"/>
    <property type="match status" value="1"/>
</dbReference>
<organism evidence="11 12">
    <name type="scientific">Zarconia navalis LEGE 11467</name>
    <dbReference type="NCBI Taxonomy" id="1828826"/>
    <lineage>
        <taxon>Bacteria</taxon>
        <taxon>Bacillati</taxon>
        <taxon>Cyanobacteriota</taxon>
        <taxon>Cyanophyceae</taxon>
        <taxon>Oscillatoriophycideae</taxon>
        <taxon>Oscillatoriales</taxon>
        <taxon>Oscillatoriales incertae sedis</taxon>
        <taxon>Zarconia</taxon>
        <taxon>Zarconia navalis</taxon>
    </lineage>
</organism>
<dbReference type="EMBL" id="JADEXN010000113">
    <property type="protein sequence ID" value="MBE9040743.1"/>
    <property type="molecule type" value="Genomic_DNA"/>
</dbReference>
<feature type="domain" description="Protein kinase" evidence="10">
    <location>
        <begin position="14"/>
        <end position="270"/>
    </location>
</feature>
<dbReference type="PROSITE" id="PS50011">
    <property type="entry name" value="PROTEIN_KINASE_DOM"/>
    <property type="match status" value="1"/>
</dbReference>
<keyword evidence="4" id="KW-0547">Nucleotide-binding</keyword>
<keyword evidence="3" id="KW-0808">Transferase</keyword>
<keyword evidence="12" id="KW-1185">Reference proteome</keyword>
<keyword evidence="9" id="KW-0812">Transmembrane</keyword>
<keyword evidence="2" id="KW-0723">Serine/threonine-protein kinase</keyword>
<dbReference type="Pfam" id="PF00805">
    <property type="entry name" value="Pentapeptide"/>
    <property type="match status" value="1"/>
</dbReference>
<evidence type="ECO:0000256" key="6">
    <source>
        <dbReference type="ARBA" id="ARBA00022840"/>
    </source>
</evidence>
<dbReference type="RefSeq" id="WP_264320986.1">
    <property type="nucleotide sequence ID" value="NZ_JADEXN010000113.1"/>
</dbReference>
<comment type="caution">
    <text evidence="11">The sequence shown here is derived from an EMBL/GenBank/DDBJ whole genome shotgun (WGS) entry which is preliminary data.</text>
</comment>
<dbReference type="PANTHER" id="PTHR24363">
    <property type="entry name" value="SERINE/THREONINE PROTEIN KINASE"/>
    <property type="match status" value="1"/>
</dbReference>
<keyword evidence="6" id="KW-0067">ATP-binding</keyword>
<dbReference type="Gene3D" id="1.10.510.10">
    <property type="entry name" value="Transferase(Phosphotransferase) domain 1"/>
    <property type="match status" value="1"/>
</dbReference>
<evidence type="ECO:0000256" key="9">
    <source>
        <dbReference type="SAM" id="Phobius"/>
    </source>
</evidence>
<evidence type="ECO:0000313" key="12">
    <source>
        <dbReference type="Proteomes" id="UP000621799"/>
    </source>
</evidence>
<feature type="transmembrane region" description="Helical" evidence="9">
    <location>
        <begin position="277"/>
        <end position="298"/>
    </location>
</feature>
<evidence type="ECO:0000256" key="8">
    <source>
        <dbReference type="ARBA" id="ARBA00048679"/>
    </source>
</evidence>
<dbReference type="EC" id="2.7.11.1" evidence="1"/>
<evidence type="ECO:0000259" key="10">
    <source>
        <dbReference type="PROSITE" id="PS50011"/>
    </source>
</evidence>
<dbReference type="Pfam" id="PF00069">
    <property type="entry name" value="Pkinase"/>
    <property type="match status" value="1"/>
</dbReference>
<comment type="catalytic activity">
    <reaction evidence="7">
        <text>L-threonyl-[protein] + ATP = O-phospho-L-threonyl-[protein] + ADP + H(+)</text>
        <dbReference type="Rhea" id="RHEA:46608"/>
        <dbReference type="Rhea" id="RHEA-COMP:11060"/>
        <dbReference type="Rhea" id="RHEA-COMP:11605"/>
        <dbReference type="ChEBI" id="CHEBI:15378"/>
        <dbReference type="ChEBI" id="CHEBI:30013"/>
        <dbReference type="ChEBI" id="CHEBI:30616"/>
        <dbReference type="ChEBI" id="CHEBI:61977"/>
        <dbReference type="ChEBI" id="CHEBI:456216"/>
        <dbReference type="EC" id="2.7.11.1"/>
    </reaction>
</comment>
<sequence>MDSLETQKFSDRGYEIDRPLGTNRMGGRVTYLATECDRQQPVVIKQFQFAREGANWSEYQAHDREIALLQQLNHPQIPQYLDSFETPDGFCLVQEYKDAPHLKTDRPFPPERVKQIAVAVLEILVYLQQQEPPIIPRDIKPENLLIESGNPLRVYLIDFGFARPDSGEMAASSVIKGTLGFMPPEQLFNRKLTPASDLYSLGMTLICCLTGTPSMEAGQLIDNSNRVKFRHLVPHLDSRFAAWLEKMVTPNLKHRYPNAAVALKALHAIERRNLKPAAIASLAALSMAIITGIGWVFLSSDSPTTRYISNCPGCDLSGQDLRSLDLSNANLRGADLTNADLRGTFLKNADLTNANLRGANLESVDLTGAKLEGAKLPDRFSRFSD</sequence>
<reference evidence="11" key="1">
    <citation type="submission" date="2020-10" db="EMBL/GenBank/DDBJ databases">
        <authorList>
            <person name="Castelo-Branco R."/>
            <person name="Eusebio N."/>
            <person name="Adriana R."/>
            <person name="Vieira A."/>
            <person name="Brugerolle De Fraissinette N."/>
            <person name="Rezende De Castro R."/>
            <person name="Schneider M.P."/>
            <person name="Vasconcelos V."/>
            <person name="Leao P.N."/>
        </authorList>
    </citation>
    <scope>NUCLEOTIDE SEQUENCE</scope>
    <source>
        <strain evidence="11">LEGE 11467</strain>
    </source>
</reference>
<dbReference type="PANTHER" id="PTHR24363:SF0">
    <property type="entry name" value="SERINE_THREONINE KINASE LIKE DOMAIN CONTAINING 1"/>
    <property type="match status" value="1"/>
</dbReference>
<dbReference type="InterPro" id="IPR011009">
    <property type="entry name" value="Kinase-like_dom_sf"/>
</dbReference>
<evidence type="ECO:0000256" key="3">
    <source>
        <dbReference type="ARBA" id="ARBA00022679"/>
    </source>
</evidence>
<evidence type="ECO:0000256" key="4">
    <source>
        <dbReference type="ARBA" id="ARBA00022741"/>
    </source>
</evidence>
<evidence type="ECO:0000256" key="5">
    <source>
        <dbReference type="ARBA" id="ARBA00022777"/>
    </source>
</evidence>
<accession>A0A928VWU4</accession>
<keyword evidence="5" id="KW-0418">Kinase</keyword>
<dbReference type="AlphaFoldDB" id="A0A928VWU4"/>
<dbReference type="InterPro" id="IPR000719">
    <property type="entry name" value="Prot_kinase_dom"/>
</dbReference>
<keyword evidence="9" id="KW-0472">Membrane</keyword>
<gene>
    <name evidence="11" type="ORF">IQ235_08120</name>
</gene>
<dbReference type="Gene3D" id="3.30.200.20">
    <property type="entry name" value="Phosphorylase Kinase, domain 1"/>
    <property type="match status" value="1"/>
</dbReference>
<keyword evidence="9" id="KW-1133">Transmembrane helix</keyword>